<feature type="transmembrane region" description="Helical" evidence="1">
    <location>
        <begin position="86"/>
        <end position="107"/>
    </location>
</feature>
<reference evidence="3" key="1">
    <citation type="submission" date="2016-10" db="EMBL/GenBank/DDBJ databases">
        <authorList>
            <person name="Varghese N."/>
            <person name="Submissions S."/>
        </authorList>
    </citation>
    <scope>NUCLEOTIDE SEQUENCE [LARGE SCALE GENOMIC DNA]</scope>
    <source>
        <strain evidence="3">DSM 17616</strain>
    </source>
</reference>
<keyword evidence="1" id="KW-1133">Transmembrane helix</keyword>
<evidence type="ECO:0000313" key="3">
    <source>
        <dbReference type="Proteomes" id="UP000199371"/>
    </source>
</evidence>
<gene>
    <name evidence="2" type="ORF">SAMN05660691_03386</name>
</gene>
<feature type="transmembrane region" description="Helical" evidence="1">
    <location>
        <begin position="119"/>
        <end position="138"/>
    </location>
</feature>
<organism evidence="2 3">
    <name type="scientific">Rheinheimera pacifica</name>
    <dbReference type="NCBI Taxonomy" id="173990"/>
    <lineage>
        <taxon>Bacteria</taxon>
        <taxon>Pseudomonadati</taxon>
        <taxon>Pseudomonadota</taxon>
        <taxon>Gammaproteobacteria</taxon>
        <taxon>Chromatiales</taxon>
        <taxon>Chromatiaceae</taxon>
        <taxon>Rheinheimera</taxon>
    </lineage>
</organism>
<dbReference type="EMBL" id="FNXF01000016">
    <property type="protein sequence ID" value="SEI07722.1"/>
    <property type="molecule type" value="Genomic_DNA"/>
</dbReference>
<keyword evidence="1" id="KW-0812">Transmembrane</keyword>
<keyword evidence="3" id="KW-1185">Reference proteome</keyword>
<protein>
    <submittedName>
        <fullName evidence="2">Uncharacterized protein</fullName>
    </submittedName>
</protein>
<feature type="transmembrane region" description="Helical" evidence="1">
    <location>
        <begin position="54"/>
        <end position="79"/>
    </location>
</feature>
<dbReference type="Proteomes" id="UP000199371">
    <property type="component" value="Unassembled WGS sequence"/>
</dbReference>
<feature type="transmembrane region" description="Helical" evidence="1">
    <location>
        <begin position="12"/>
        <end position="34"/>
    </location>
</feature>
<dbReference type="AlphaFoldDB" id="A0A1H6MZK6"/>
<evidence type="ECO:0000313" key="2">
    <source>
        <dbReference type="EMBL" id="SEI07722.1"/>
    </source>
</evidence>
<evidence type="ECO:0000256" key="1">
    <source>
        <dbReference type="SAM" id="Phobius"/>
    </source>
</evidence>
<name>A0A1H6MZK6_9GAMM</name>
<sequence>MVAKLVIFSIRSLISLLLGVAHVYFVILCFGFIATINPLQLWIMDSDTLRGSALLWLSIMDLVLHLLLAIPVTIALLYLQTQLRRYHLCLVAIPMLGFGLYSLWQLFSQRHELSLTYLSYINTLLPALALLLIGFLALKHFGHIKPAAASLRL</sequence>
<accession>A0A1H6MZK6</accession>
<proteinExistence type="predicted"/>
<keyword evidence="1" id="KW-0472">Membrane</keyword>